<dbReference type="OrthoDB" id="462559at2"/>
<gene>
    <name evidence="1" type="ORF">PL9631_780008</name>
</gene>
<comment type="caution">
    <text evidence="1">The sequence shown here is derived from an EMBL/GenBank/DDBJ whole genome shotgun (WGS) entry which is preliminary data.</text>
</comment>
<protein>
    <submittedName>
        <fullName evidence="1">Similar to tr P73252 P73252</fullName>
    </submittedName>
</protein>
<organism evidence="1 2">
    <name type="scientific">Planktothrix paucivesiculata PCC 9631</name>
    <dbReference type="NCBI Taxonomy" id="671071"/>
    <lineage>
        <taxon>Bacteria</taxon>
        <taxon>Bacillati</taxon>
        <taxon>Cyanobacteriota</taxon>
        <taxon>Cyanophyceae</taxon>
        <taxon>Oscillatoriophycideae</taxon>
        <taxon>Oscillatoriales</taxon>
        <taxon>Microcoleaceae</taxon>
        <taxon>Planktothrix</taxon>
    </lineage>
</organism>
<dbReference type="EMBL" id="CZCS02000221">
    <property type="protein sequence ID" value="VXD24096.1"/>
    <property type="molecule type" value="Genomic_DNA"/>
</dbReference>
<name>A0A7Z9BZF3_9CYAN</name>
<evidence type="ECO:0000313" key="2">
    <source>
        <dbReference type="Proteomes" id="UP000182190"/>
    </source>
</evidence>
<dbReference type="AlphaFoldDB" id="A0A7Z9BZF3"/>
<proteinExistence type="predicted"/>
<sequence>METTVTLTVTVNAEGNLDIPPELQTQLTPGDQYKVAITEEGLLFKKVKKLFDWEEFRRRRDESEPDPNPMTMEEICAIVKEVRHQMNLEGKSES</sequence>
<dbReference type="RefSeq" id="WP_083621675.1">
    <property type="nucleotide sequence ID" value="NZ_LR735018.1"/>
</dbReference>
<dbReference type="Proteomes" id="UP000182190">
    <property type="component" value="Unassembled WGS sequence"/>
</dbReference>
<accession>A0A7Z9BZF3</accession>
<evidence type="ECO:0000313" key="1">
    <source>
        <dbReference type="EMBL" id="VXD24096.1"/>
    </source>
</evidence>
<reference evidence="1" key="1">
    <citation type="submission" date="2019-10" db="EMBL/GenBank/DDBJ databases">
        <authorList>
            <consortium name="Genoscope - CEA"/>
            <person name="William W."/>
        </authorList>
    </citation>
    <scope>NUCLEOTIDE SEQUENCE [LARGE SCALE GENOMIC DNA]</scope>
    <source>
        <strain evidence="1">BBR_PRJEB10994</strain>
    </source>
</reference>
<keyword evidence="2" id="KW-1185">Reference proteome</keyword>